<protein>
    <submittedName>
        <fullName evidence="1">Uncharacterized protein</fullName>
    </submittedName>
</protein>
<proteinExistence type="predicted"/>
<reference evidence="1 2" key="1">
    <citation type="journal article" date="2019" name="Int. J. Syst. Evol. Microbiol.">
        <title>The Global Catalogue of Microorganisms (GCM) 10K type strain sequencing project: providing services to taxonomists for standard genome sequencing and annotation.</title>
        <authorList>
            <consortium name="The Broad Institute Genomics Platform"/>
            <consortium name="The Broad Institute Genome Sequencing Center for Infectious Disease"/>
            <person name="Wu L."/>
            <person name="Ma J."/>
        </authorList>
    </citation>
    <scope>NUCLEOTIDE SEQUENCE [LARGE SCALE GENOMIC DNA]</scope>
    <source>
        <strain evidence="1 2">PJ61</strain>
    </source>
</reference>
<keyword evidence="2" id="KW-1185">Reference proteome</keyword>
<gene>
    <name evidence="1" type="ORF">ACFQDD_03430</name>
</gene>
<organism evidence="1 2">
    <name type="scientific">Halorubrum pallidum</name>
    <dbReference type="NCBI Taxonomy" id="1526114"/>
    <lineage>
        <taxon>Archaea</taxon>
        <taxon>Methanobacteriati</taxon>
        <taxon>Methanobacteriota</taxon>
        <taxon>Stenosarchaea group</taxon>
        <taxon>Halobacteria</taxon>
        <taxon>Halobacteriales</taxon>
        <taxon>Haloferacaceae</taxon>
        <taxon>Halorubrum</taxon>
    </lineage>
</organism>
<dbReference type="Proteomes" id="UP001596274">
    <property type="component" value="Unassembled WGS sequence"/>
</dbReference>
<dbReference type="EMBL" id="JBHSWT010000089">
    <property type="protein sequence ID" value="MFC6770584.1"/>
    <property type="molecule type" value="Genomic_DNA"/>
</dbReference>
<evidence type="ECO:0000313" key="1">
    <source>
        <dbReference type="EMBL" id="MFC6770584.1"/>
    </source>
</evidence>
<evidence type="ECO:0000313" key="2">
    <source>
        <dbReference type="Proteomes" id="UP001596274"/>
    </source>
</evidence>
<sequence length="86" mass="9770">MTLIEAYRDDLRELVARLDERGVFAPGECEAWEEGIDEADEMNELMVTSEALHEVMADPEGINAVIDEHTYPEMKSFVWVTGLPLE</sequence>
<name>A0ABD5SZS4_9EURY</name>
<comment type="caution">
    <text evidence="1">The sequence shown here is derived from an EMBL/GenBank/DDBJ whole genome shotgun (WGS) entry which is preliminary data.</text>
</comment>
<dbReference type="AlphaFoldDB" id="A0ABD5SZS4"/>
<accession>A0ABD5SZS4</accession>